<dbReference type="InterPro" id="IPR045198">
    <property type="entry name" value="CNBL1-10"/>
</dbReference>
<protein>
    <recommendedName>
        <fullName evidence="3">EF-hand domain-containing protein</fullName>
    </recommendedName>
</protein>
<accession>A0ABR2KWY8</accession>
<dbReference type="PANTHER" id="PTHR23056:SF110">
    <property type="entry name" value="CALMODULIN"/>
    <property type="match status" value="1"/>
</dbReference>
<evidence type="ECO:0000256" key="2">
    <source>
        <dbReference type="ARBA" id="ARBA00022837"/>
    </source>
</evidence>
<dbReference type="SUPFAM" id="SSF47473">
    <property type="entry name" value="EF-hand"/>
    <property type="match status" value="1"/>
</dbReference>
<dbReference type="InterPro" id="IPR002048">
    <property type="entry name" value="EF_hand_dom"/>
</dbReference>
<dbReference type="Gene3D" id="1.10.238.10">
    <property type="entry name" value="EF-hand"/>
    <property type="match status" value="1"/>
</dbReference>
<feature type="domain" description="EF-hand" evidence="3">
    <location>
        <begin position="62"/>
        <end position="97"/>
    </location>
</feature>
<evidence type="ECO:0000256" key="1">
    <source>
        <dbReference type="ARBA" id="ARBA00022737"/>
    </source>
</evidence>
<feature type="domain" description="EF-hand" evidence="3">
    <location>
        <begin position="99"/>
        <end position="134"/>
    </location>
</feature>
<gene>
    <name evidence="4" type="ORF">M9Y10_024084</name>
</gene>
<dbReference type="Pfam" id="PF13499">
    <property type="entry name" value="EF-hand_7"/>
    <property type="match status" value="1"/>
</dbReference>
<comment type="caution">
    <text evidence="4">The sequence shown here is derived from an EMBL/GenBank/DDBJ whole genome shotgun (WGS) entry which is preliminary data.</text>
</comment>
<dbReference type="PROSITE" id="PS00018">
    <property type="entry name" value="EF_HAND_1"/>
    <property type="match status" value="1"/>
</dbReference>
<dbReference type="EMBL" id="JAPFFF010000003">
    <property type="protein sequence ID" value="KAK8895614.1"/>
    <property type="molecule type" value="Genomic_DNA"/>
</dbReference>
<keyword evidence="2" id="KW-0106">Calcium</keyword>
<dbReference type="SMART" id="SM00054">
    <property type="entry name" value="EFh"/>
    <property type="match status" value="3"/>
</dbReference>
<name>A0ABR2KWY8_9EUKA</name>
<proteinExistence type="predicted"/>
<dbReference type="PROSITE" id="PS50222">
    <property type="entry name" value="EF_HAND_2"/>
    <property type="match status" value="3"/>
</dbReference>
<dbReference type="InterPro" id="IPR011992">
    <property type="entry name" value="EF-hand-dom_pair"/>
</dbReference>
<keyword evidence="5" id="KW-1185">Reference proteome</keyword>
<evidence type="ECO:0000313" key="4">
    <source>
        <dbReference type="EMBL" id="KAK8895614.1"/>
    </source>
</evidence>
<reference evidence="4 5" key="1">
    <citation type="submission" date="2024-04" db="EMBL/GenBank/DDBJ databases">
        <title>Tritrichomonas musculus Genome.</title>
        <authorList>
            <person name="Alves-Ferreira E."/>
            <person name="Grigg M."/>
            <person name="Lorenzi H."/>
            <person name="Galac M."/>
        </authorList>
    </citation>
    <scope>NUCLEOTIDE SEQUENCE [LARGE SCALE GENOMIC DNA]</scope>
    <source>
        <strain evidence="4 5">EAF2021</strain>
    </source>
</reference>
<feature type="domain" description="EF-hand" evidence="3">
    <location>
        <begin position="144"/>
        <end position="179"/>
    </location>
</feature>
<evidence type="ECO:0000259" key="3">
    <source>
        <dbReference type="PROSITE" id="PS50222"/>
    </source>
</evidence>
<dbReference type="InterPro" id="IPR018247">
    <property type="entry name" value="EF_Hand_1_Ca_BS"/>
</dbReference>
<keyword evidence="1" id="KW-0677">Repeat</keyword>
<dbReference type="PANTHER" id="PTHR23056">
    <property type="entry name" value="CALCINEURIN B"/>
    <property type="match status" value="1"/>
</dbReference>
<organism evidence="4 5">
    <name type="scientific">Tritrichomonas musculus</name>
    <dbReference type="NCBI Taxonomy" id="1915356"/>
    <lineage>
        <taxon>Eukaryota</taxon>
        <taxon>Metamonada</taxon>
        <taxon>Parabasalia</taxon>
        <taxon>Tritrichomonadida</taxon>
        <taxon>Tritrichomonadidae</taxon>
        <taxon>Tritrichomonas</taxon>
    </lineage>
</organism>
<sequence>MGNNQSQETPLSNEEISECVKTSHFDEDEIKKLHKKFKIIAESQIRDGIINMGEFQQALGVESRSFAERLFSAFDKDTTMTLEFKEFVHSLSAMCPKANLDEKARFIFNVYDNNKSGDISRDELREILQYSLAENKSVHLSQQQIDQVIHNTFSKCDADGSGGVTLQEFLKAVNQNPSIVNCVSLNYEVLMSD</sequence>
<evidence type="ECO:0000313" key="5">
    <source>
        <dbReference type="Proteomes" id="UP001470230"/>
    </source>
</evidence>
<dbReference type="CDD" id="cd00051">
    <property type="entry name" value="EFh"/>
    <property type="match status" value="2"/>
</dbReference>
<dbReference type="PRINTS" id="PR00450">
    <property type="entry name" value="RECOVERIN"/>
</dbReference>
<dbReference type="Proteomes" id="UP001470230">
    <property type="component" value="Unassembled WGS sequence"/>
</dbReference>